<organism evidence="8 9">
    <name type="scientific">Methanoregula formicica (strain DSM 22288 / NBRC 105244 / SMSP)</name>
    <dbReference type="NCBI Taxonomy" id="593750"/>
    <lineage>
        <taxon>Archaea</taxon>
        <taxon>Methanobacteriati</taxon>
        <taxon>Methanobacteriota</taxon>
        <taxon>Stenosarchaea group</taxon>
        <taxon>Methanomicrobia</taxon>
        <taxon>Methanomicrobiales</taxon>
        <taxon>Methanoregulaceae</taxon>
        <taxon>Methanoregula</taxon>
    </lineage>
</organism>
<dbReference type="Pfam" id="PF01035">
    <property type="entry name" value="DNA_binding_1"/>
    <property type="match status" value="1"/>
</dbReference>
<keyword evidence="9" id="KW-1185">Reference proteome</keyword>
<dbReference type="PROSITE" id="PS00374">
    <property type="entry name" value="MGMT"/>
    <property type="match status" value="1"/>
</dbReference>
<accession>L0HJE1</accession>
<dbReference type="InterPro" id="IPR014048">
    <property type="entry name" value="MethylDNA_cys_MeTrfase_DNA-bd"/>
</dbReference>
<dbReference type="OrthoDB" id="372118at2157"/>
<sequence length="152" mass="16663">METMSGSCRLGLWHVHVYWNGDIVSRIRFSRTGIEGSVPLLIRQYCAGKPIDLGGIFSVAMQGETPYSRIYRAVREIPYGKTATYGEIARHVGTSPRVVGQAMARNPTPLVIPCHRVVAATGIGGFSPDIGIKELLLEMEKKGRKVLLKPSP</sequence>
<comment type="catalytic activity">
    <reaction evidence="1">
        <text>a 4-O-methyl-thymidine in DNA + L-cysteinyl-[protein] = a thymidine in DNA + S-methyl-L-cysteinyl-[protein]</text>
        <dbReference type="Rhea" id="RHEA:53428"/>
        <dbReference type="Rhea" id="RHEA-COMP:10131"/>
        <dbReference type="Rhea" id="RHEA-COMP:10132"/>
        <dbReference type="Rhea" id="RHEA-COMP:13555"/>
        <dbReference type="Rhea" id="RHEA-COMP:13556"/>
        <dbReference type="ChEBI" id="CHEBI:29950"/>
        <dbReference type="ChEBI" id="CHEBI:82612"/>
        <dbReference type="ChEBI" id="CHEBI:137386"/>
        <dbReference type="ChEBI" id="CHEBI:137387"/>
        <dbReference type="EC" id="2.1.1.63"/>
    </reaction>
</comment>
<dbReference type="NCBIfam" id="TIGR00589">
    <property type="entry name" value="ogt"/>
    <property type="match status" value="1"/>
</dbReference>
<feature type="domain" description="Methylated-DNA-[protein]-cysteine S-methyltransferase DNA binding" evidence="7">
    <location>
        <begin position="67"/>
        <end position="141"/>
    </location>
</feature>
<evidence type="ECO:0000313" key="9">
    <source>
        <dbReference type="Proteomes" id="UP000010824"/>
    </source>
</evidence>
<dbReference type="GO" id="GO:0003908">
    <property type="term" value="F:methylated-DNA-[protein]-cysteine S-methyltransferase activity"/>
    <property type="evidence" value="ECO:0007669"/>
    <property type="project" value="UniProtKB-EC"/>
</dbReference>
<reference evidence="9" key="1">
    <citation type="submission" date="2011-12" db="EMBL/GenBank/DDBJ databases">
        <title>Complete sequence of Methanoregula formicicum SMSP.</title>
        <authorList>
            <person name="Lucas S."/>
            <person name="Han J."/>
            <person name="Lapidus A."/>
            <person name="Cheng J.-F."/>
            <person name="Goodwin L."/>
            <person name="Pitluck S."/>
            <person name="Peters L."/>
            <person name="Ovchinnikova G."/>
            <person name="Teshima H."/>
            <person name="Detter J.C."/>
            <person name="Han C."/>
            <person name="Tapia R."/>
            <person name="Land M."/>
            <person name="Hauser L."/>
            <person name="Kyrpides N."/>
            <person name="Ivanova N."/>
            <person name="Pagani I."/>
            <person name="Imachi H."/>
            <person name="Tamaki H."/>
            <person name="Sekiguchi Y."/>
            <person name="Kamagata Y."/>
            <person name="Cadillo-Quiroz H."/>
            <person name="Zinder S."/>
            <person name="Liu W.-T."/>
            <person name="Woyke T."/>
        </authorList>
    </citation>
    <scope>NUCLEOTIDE SEQUENCE [LARGE SCALE GENOMIC DNA]</scope>
    <source>
        <strain evidence="9">DSM 22288 / NBRC 105244 / SMSP</strain>
    </source>
</reference>
<keyword evidence="2 8" id="KW-0489">Methyltransferase</keyword>
<dbReference type="GeneID" id="14309550"/>
<dbReference type="KEGG" id="mfo:Metfor_2158"/>
<keyword evidence="5" id="KW-0234">DNA repair</keyword>
<dbReference type="eggNOG" id="arCOG02724">
    <property type="taxonomic scope" value="Archaea"/>
</dbReference>
<dbReference type="EMBL" id="CP003167">
    <property type="protein sequence ID" value="AGB03164.1"/>
    <property type="molecule type" value="Genomic_DNA"/>
</dbReference>
<protein>
    <submittedName>
        <fullName evidence="8">O-6-methylguanine DNA methyltransferase</fullName>
    </submittedName>
</protein>
<evidence type="ECO:0000259" key="7">
    <source>
        <dbReference type="Pfam" id="PF01035"/>
    </source>
</evidence>
<dbReference type="InterPro" id="IPR036217">
    <property type="entry name" value="MethylDNA_cys_MeTrfase_DNAb"/>
</dbReference>
<gene>
    <name evidence="8" type="ordered locus">Metfor_2158</name>
</gene>
<dbReference type="HOGENOM" id="CLU_000445_52_2_2"/>
<dbReference type="Gene3D" id="1.10.10.10">
    <property type="entry name" value="Winged helix-like DNA-binding domain superfamily/Winged helix DNA-binding domain"/>
    <property type="match status" value="1"/>
</dbReference>
<evidence type="ECO:0000256" key="5">
    <source>
        <dbReference type="ARBA" id="ARBA00023204"/>
    </source>
</evidence>
<comment type="catalytic activity">
    <reaction evidence="6">
        <text>a 6-O-methyl-2'-deoxyguanosine in DNA + L-cysteinyl-[protein] = S-methyl-L-cysteinyl-[protein] + a 2'-deoxyguanosine in DNA</text>
        <dbReference type="Rhea" id="RHEA:24000"/>
        <dbReference type="Rhea" id="RHEA-COMP:10131"/>
        <dbReference type="Rhea" id="RHEA-COMP:10132"/>
        <dbReference type="Rhea" id="RHEA-COMP:11367"/>
        <dbReference type="Rhea" id="RHEA-COMP:11368"/>
        <dbReference type="ChEBI" id="CHEBI:29950"/>
        <dbReference type="ChEBI" id="CHEBI:82612"/>
        <dbReference type="ChEBI" id="CHEBI:85445"/>
        <dbReference type="ChEBI" id="CHEBI:85448"/>
        <dbReference type="EC" id="2.1.1.63"/>
    </reaction>
</comment>
<name>L0HJE1_METFS</name>
<dbReference type="GO" id="GO:0032259">
    <property type="term" value="P:methylation"/>
    <property type="evidence" value="ECO:0007669"/>
    <property type="project" value="UniProtKB-KW"/>
</dbReference>
<dbReference type="RefSeq" id="WP_015286127.1">
    <property type="nucleotide sequence ID" value="NC_019943.1"/>
</dbReference>
<evidence type="ECO:0000313" key="8">
    <source>
        <dbReference type="EMBL" id="AGB03164.1"/>
    </source>
</evidence>
<dbReference type="InParanoid" id="L0HJE1"/>
<evidence type="ECO:0000256" key="6">
    <source>
        <dbReference type="ARBA" id="ARBA00049348"/>
    </source>
</evidence>
<evidence type="ECO:0000256" key="3">
    <source>
        <dbReference type="ARBA" id="ARBA00022679"/>
    </source>
</evidence>
<keyword evidence="3 8" id="KW-0808">Transferase</keyword>
<dbReference type="CDD" id="cd06445">
    <property type="entry name" value="ATase"/>
    <property type="match status" value="1"/>
</dbReference>
<dbReference type="PANTHER" id="PTHR10815">
    <property type="entry name" value="METHYLATED-DNA--PROTEIN-CYSTEINE METHYLTRANSFERASE"/>
    <property type="match status" value="1"/>
</dbReference>
<reference evidence="8 9" key="2">
    <citation type="journal article" date="2014" name="Genome Announc.">
        <title>Complete Genome Sequence of Methanoregula formicica SMSPT, a Mesophilic Hydrogenotrophic Methanogen Isolated from a Methanogenic Upflow Anaerobic Sludge Blanket Reactor.</title>
        <authorList>
            <person name="Yamamoto K."/>
            <person name="Tamaki H."/>
            <person name="Cadillo-Quiroz H."/>
            <person name="Imachi H."/>
            <person name="Kyrpides N."/>
            <person name="Woyke T."/>
            <person name="Goodwin L."/>
            <person name="Zinder S.H."/>
            <person name="Kamagata Y."/>
            <person name="Liu W.T."/>
        </authorList>
    </citation>
    <scope>NUCLEOTIDE SEQUENCE [LARGE SCALE GENOMIC DNA]</scope>
    <source>
        <strain evidence="9">DSM 22288 / NBRC 105244 / SMSP</strain>
    </source>
</reference>
<proteinExistence type="predicted"/>
<dbReference type="GO" id="GO:0006281">
    <property type="term" value="P:DNA repair"/>
    <property type="evidence" value="ECO:0007669"/>
    <property type="project" value="UniProtKB-KW"/>
</dbReference>
<dbReference type="AlphaFoldDB" id="L0HJE1"/>
<dbReference type="SUPFAM" id="SSF46767">
    <property type="entry name" value="Methylated DNA-protein cysteine methyltransferase, C-terminal domain"/>
    <property type="match status" value="1"/>
</dbReference>
<dbReference type="PANTHER" id="PTHR10815:SF13">
    <property type="entry name" value="METHYLATED-DNA--PROTEIN-CYSTEINE METHYLTRANSFERASE"/>
    <property type="match status" value="1"/>
</dbReference>
<dbReference type="Proteomes" id="UP000010824">
    <property type="component" value="Chromosome"/>
</dbReference>
<evidence type="ECO:0000256" key="4">
    <source>
        <dbReference type="ARBA" id="ARBA00022763"/>
    </source>
</evidence>
<dbReference type="InterPro" id="IPR001497">
    <property type="entry name" value="MethylDNA_cys_MeTrfase_AS"/>
</dbReference>
<evidence type="ECO:0000256" key="2">
    <source>
        <dbReference type="ARBA" id="ARBA00022603"/>
    </source>
</evidence>
<evidence type="ECO:0000256" key="1">
    <source>
        <dbReference type="ARBA" id="ARBA00001286"/>
    </source>
</evidence>
<dbReference type="InterPro" id="IPR036388">
    <property type="entry name" value="WH-like_DNA-bd_sf"/>
</dbReference>
<keyword evidence="4" id="KW-0227">DNA damage</keyword>
<dbReference type="STRING" id="593750.Metfor_2158"/>